<dbReference type="Proteomes" id="UP000321790">
    <property type="component" value="Unassembled WGS sequence"/>
</dbReference>
<dbReference type="InterPro" id="IPR026906">
    <property type="entry name" value="LRR_5"/>
</dbReference>
<comment type="caution">
    <text evidence="3">The sequence shown here is derived from an EMBL/GenBank/DDBJ whole genome shotgun (WGS) entry which is preliminary data.</text>
</comment>
<evidence type="ECO:0000313" key="3">
    <source>
        <dbReference type="EMBL" id="TXE09875.1"/>
    </source>
</evidence>
<name>A0A5C7ATQ8_9FLAO</name>
<gene>
    <name evidence="3" type="ORF">FUA26_10330</name>
</gene>
<sequence>MYFGFFNLKNQNNMKKNLLFIVSLFIAAIVNSQTFTFTDSYGNELQYAVSSATTVSLTSGSTLNNNNIDIPATVSNAGNTYNVTSIGNYAFQGSSTTYVSIPNTITSIGKQAFGNTNLTSVVLPSSLITIDEYAFQYNQLQGITIPENVNSIGIGAFRGNPLTTVTSLATAPPTITTAASNSDSFAVGGNRSNIDLYIPTSTTGAYVTNSGALWTGFNTVTENLNTGDTYVYNYITYEVISAANSTVKVIDYNTTGGTVVNIPTTIPNGLITYSVIEIGTQAFENKGLTDVTLPSTLTNIGEKAFFINNLASVTIPNNVTTINNGAFAQNQNMTNITLGNNVSVIGDYAFRFTGLTTITIPESVTNIGVIAFGGMGDIITDVYCEGIVPPTISTSSNPNSDTFNLSRSSVNLHIPSGTEGAYVTNPGALWTGFNSVNTLSASQFELNNQIKVITKDNGLEITSDNGLTLKKYSIYNITGAKITQGKATFISTETLSNGIYILELQFNEGRIAKKFVK</sequence>
<dbReference type="InterPro" id="IPR026444">
    <property type="entry name" value="Secre_tail"/>
</dbReference>
<dbReference type="Gene3D" id="3.80.10.10">
    <property type="entry name" value="Ribonuclease Inhibitor"/>
    <property type="match status" value="2"/>
</dbReference>
<dbReference type="SUPFAM" id="SSF52058">
    <property type="entry name" value="L domain-like"/>
    <property type="match status" value="2"/>
</dbReference>
<organism evidence="3 4">
    <name type="scientific">Seonamhaeicola algicola</name>
    <dbReference type="NCBI Taxonomy" id="1719036"/>
    <lineage>
        <taxon>Bacteria</taxon>
        <taxon>Pseudomonadati</taxon>
        <taxon>Bacteroidota</taxon>
        <taxon>Flavobacteriia</taxon>
        <taxon>Flavobacteriales</taxon>
        <taxon>Flavobacteriaceae</taxon>
    </lineage>
</organism>
<dbReference type="InterPro" id="IPR032675">
    <property type="entry name" value="LRR_dom_sf"/>
</dbReference>
<proteinExistence type="predicted"/>
<feature type="chain" id="PRO_5022669194" evidence="2">
    <location>
        <begin position="33"/>
        <end position="517"/>
    </location>
</feature>
<evidence type="ECO:0000256" key="1">
    <source>
        <dbReference type="ARBA" id="ARBA00022729"/>
    </source>
</evidence>
<dbReference type="PANTHER" id="PTHR45661:SF3">
    <property type="entry name" value="IG-LIKE DOMAIN-CONTAINING PROTEIN"/>
    <property type="match status" value="1"/>
</dbReference>
<dbReference type="EMBL" id="VOSC01000025">
    <property type="protein sequence ID" value="TXE09875.1"/>
    <property type="molecule type" value="Genomic_DNA"/>
</dbReference>
<protein>
    <submittedName>
        <fullName evidence="3">Leucine-rich repeat protein</fullName>
    </submittedName>
</protein>
<feature type="signal peptide" evidence="2">
    <location>
        <begin position="1"/>
        <end position="32"/>
    </location>
</feature>
<dbReference type="InterPro" id="IPR053139">
    <property type="entry name" value="Surface_bspA-like"/>
</dbReference>
<dbReference type="Pfam" id="PF13306">
    <property type="entry name" value="LRR_5"/>
    <property type="match status" value="2"/>
</dbReference>
<keyword evidence="1 2" id="KW-0732">Signal</keyword>
<dbReference type="PANTHER" id="PTHR45661">
    <property type="entry name" value="SURFACE ANTIGEN"/>
    <property type="match status" value="1"/>
</dbReference>
<accession>A0A5C7ATQ8</accession>
<dbReference type="Gene3D" id="3.40.50.12480">
    <property type="match status" value="1"/>
</dbReference>
<dbReference type="OrthoDB" id="626993at2"/>
<dbReference type="AlphaFoldDB" id="A0A5C7ATQ8"/>
<evidence type="ECO:0000256" key="2">
    <source>
        <dbReference type="SAM" id="SignalP"/>
    </source>
</evidence>
<evidence type="ECO:0000313" key="4">
    <source>
        <dbReference type="Proteomes" id="UP000321790"/>
    </source>
</evidence>
<dbReference type="NCBIfam" id="TIGR04183">
    <property type="entry name" value="Por_Secre_tail"/>
    <property type="match status" value="1"/>
</dbReference>
<reference evidence="4" key="1">
    <citation type="submission" date="2019-08" db="EMBL/GenBank/DDBJ databases">
        <title>Seonamhaeicola sediminis sp. nov., isolated from marine sediment.</title>
        <authorList>
            <person name="Cao W.R."/>
        </authorList>
    </citation>
    <scope>NUCLEOTIDE SEQUENCE [LARGE SCALE GENOMIC DNA]</scope>
    <source>
        <strain evidence="4">Gy8</strain>
    </source>
</reference>
<keyword evidence="4" id="KW-1185">Reference proteome</keyword>